<reference evidence="2 3" key="1">
    <citation type="submission" date="2018-03" db="EMBL/GenBank/DDBJ databases">
        <authorList>
            <person name="Keele B.F."/>
        </authorList>
    </citation>
    <scope>NUCLEOTIDE SEQUENCE [LARGE SCALE GENOMIC DNA]</scope>
    <source>
        <strain evidence="2 3">D20</strain>
    </source>
</reference>
<keyword evidence="1" id="KW-0812">Transmembrane</keyword>
<dbReference type="Proteomes" id="UP000241193">
    <property type="component" value="Unassembled WGS sequence"/>
</dbReference>
<keyword evidence="1" id="KW-0472">Membrane</keyword>
<protein>
    <submittedName>
        <fullName evidence="2">Uncharacterized protein</fullName>
    </submittedName>
</protein>
<evidence type="ECO:0000313" key="2">
    <source>
        <dbReference type="EMBL" id="PTD96174.1"/>
    </source>
</evidence>
<evidence type="ECO:0000313" key="3">
    <source>
        <dbReference type="Proteomes" id="UP000241193"/>
    </source>
</evidence>
<comment type="caution">
    <text evidence="2">The sequence shown here is derived from an EMBL/GenBank/DDBJ whole genome shotgun (WGS) entry which is preliminary data.</text>
</comment>
<gene>
    <name evidence="2" type="ORF">C8261_11420</name>
</gene>
<accession>A0A2T4IEI5</accession>
<feature type="transmembrane region" description="Helical" evidence="1">
    <location>
        <begin position="21"/>
        <end position="40"/>
    </location>
</feature>
<proteinExistence type="predicted"/>
<keyword evidence="3" id="KW-1185">Reference proteome</keyword>
<dbReference type="AlphaFoldDB" id="A0A2T4IEI5"/>
<dbReference type="EMBL" id="PZKC01000008">
    <property type="protein sequence ID" value="PTD96174.1"/>
    <property type="molecule type" value="Genomic_DNA"/>
</dbReference>
<sequence length="62" mass="7547">MPFPMTDHRYPRSHLLRQATILLAWVCWGLAYWKSLWWLVPLSFLPYFLANRFGHLLDEQQD</sequence>
<keyword evidence="1" id="KW-1133">Transmembrane helix</keyword>
<evidence type="ECO:0000256" key="1">
    <source>
        <dbReference type="SAM" id="Phobius"/>
    </source>
</evidence>
<reference evidence="2 3" key="2">
    <citation type="submission" date="2018-04" db="EMBL/GenBank/DDBJ databases">
        <title>Thauera lacus sp. nov., isolated from an saline lake in Inner Mongolia, China.</title>
        <authorList>
            <person name="Liang Q.-Y."/>
        </authorList>
    </citation>
    <scope>NUCLEOTIDE SEQUENCE [LARGE SCALE GENOMIC DNA]</scope>
    <source>
        <strain evidence="2 3">D20</strain>
    </source>
</reference>
<organism evidence="2 3">
    <name type="scientific">Pseudothauera lacus</name>
    <dbReference type="NCBI Taxonomy" id="2136175"/>
    <lineage>
        <taxon>Bacteria</taxon>
        <taxon>Pseudomonadati</taxon>
        <taxon>Pseudomonadota</taxon>
        <taxon>Betaproteobacteria</taxon>
        <taxon>Rhodocyclales</taxon>
        <taxon>Zoogloeaceae</taxon>
        <taxon>Pseudothauera</taxon>
    </lineage>
</organism>
<name>A0A2T4IEI5_9RHOO</name>